<dbReference type="Gene3D" id="3.40.190.290">
    <property type="match status" value="1"/>
</dbReference>
<dbReference type="Proteomes" id="UP000002318">
    <property type="component" value="Chromosome"/>
</dbReference>
<dbReference type="SUPFAM" id="SSF46785">
    <property type="entry name" value="Winged helix' DNA-binding domain"/>
    <property type="match status" value="1"/>
</dbReference>
<dbReference type="InterPro" id="IPR036390">
    <property type="entry name" value="WH_DNA-bd_sf"/>
</dbReference>
<evidence type="ECO:0000256" key="2">
    <source>
        <dbReference type="ARBA" id="ARBA00023015"/>
    </source>
</evidence>
<dbReference type="eggNOG" id="COG0583">
    <property type="taxonomic scope" value="Bacteria"/>
</dbReference>
<evidence type="ECO:0000256" key="1">
    <source>
        <dbReference type="ARBA" id="ARBA00009437"/>
    </source>
</evidence>
<reference evidence="6 7" key="1">
    <citation type="journal article" date="2010" name="Stand. Genomic Sci.">
        <title>Complete genome sequence of Spirochaeta smaragdinae type strain (SEBR 4228).</title>
        <authorList>
            <person name="Mavromatis K."/>
            <person name="Yasawong M."/>
            <person name="Chertkov O."/>
            <person name="Lapidus A."/>
            <person name="Lucas S."/>
            <person name="Nolan M."/>
            <person name="Del Rio T.G."/>
            <person name="Tice H."/>
            <person name="Cheng J.F."/>
            <person name="Pitluck S."/>
            <person name="Liolios K."/>
            <person name="Ivanova N."/>
            <person name="Tapia R."/>
            <person name="Han C."/>
            <person name="Bruce D."/>
            <person name="Goodwin L."/>
            <person name="Pati A."/>
            <person name="Chen A."/>
            <person name="Palaniappan K."/>
            <person name="Land M."/>
            <person name="Hauser L."/>
            <person name="Chang Y.J."/>
            <person name="Jeffries C.D."/>
            <person name="Detter J.C."/>
            <person name="Rohde M."/>
            <person name="Brambilla E."/>
            <person name="Spring S."/>
            <person name="Goker M."/>
            <person name="Sikorski J."/>
            <person name="Woyke T."/>
            <person name="Bristow J."/>
            <person name="Eisen J.A."/>
            <person name="Markowitz V."/>
            <person name="Hugenholtz P."/>
            <person name="Klenk H.P."/>
            <person name="Kyrpides N.C."/>
        </authorList>
    </citation>
    <scope>NUCLEOTIDE SEQUENCE [LARGE SCALE GENOMIC DNA]</scope>
    <source>
        <strain evidence="7">DSM 11293 / JCM 15392 / SEBR 4228</strain>
    </source>
</reference>
<dbReference type="InterPro" id="IPR050176">
    <property type="entry name" value="LTTR"/>
</dbReference>
<dbReference type="SUPFAM" id="SSF53850">
    <property type="entry name" value="Periplasmic binding protein-like II"/>
    <property type="match status" value="1"/>
</dbReference>
<dbReference type="HOGENOM" id="CLU_063829_0_0_12"/>
<dbReference type="InterPro" id="IPR000847">
    <property type="entry name" value="LysR_HTH_N"/>
</dbReference>
<keyword evidence="7" id="KW-1185">Reference proteome</keyword>
<dbReference type="PANTHER" id="PTHR30579:SF2">
    <property type="entry name" value="HTH-TYPE TRANSCRIPTIONAL REGULATOR ARGP"/>
    <property type="match status" value="1"/>
</dbReference>
<gene>
    <name evidence="6" type="ordered locus">Spirs_3517</name>
</gene>
<keyword evidence="3" id="KW-0238">DNA-binding</keyword>
<name>E1R7A0_SEDSS</name>
<dbReference type="RefSeq" id="WP_013256064.1">
    <property type="nucleotide sequence ID" value="NC_014364.1"/>
</dbReference>
<evidence type="ECO:0000313" key="6">
    <source>
        <dbReference type="EMBL" id="ADK82605.1"/>
    </source>
</evidence>
<dbReference type="Gene3D" id="1.10.10.10">
    <property type="entry name" value="Winged helix-like DNA-binding domain superfamily/Winged helix DNA-binding domain"/>
    <property type="match status" value="1"/>
</dbReference>
<proteinExistence type="inferred from homology"/>
<keyword evidence="2" id="KW-0805">Transcription regulation</keyword>
<accession>E1R7A0</accession>
<dbReference type="InterPro" id="IPR036388">
    <property type="entry name" value="WH-like_DNA-bd_sf"/>
</dbReference>
<dbReference type="PRINTS" id="PR00039">
    <property type="entry name" value="HTHLYSR"/>
</dbReference>
<dbReference type="GO" id="GO:0003700">
    <property type="term" value="F:DNA-binding transcription factor activity"/>
    <property type="evidence" value="ECO:0007669"/>
    <property type="project" value="InterPro"/>
</dbReference>
<dbReference type="STRING" id="573413.Spirs_3517"/>
<dbReference type="PROSITE" id="PS50931">
    <property type="entry name" value="HTH_LYSR"/>
    <property type="match status" value="1"/>
</dbReference>
<sequence>MFDYRQIEAFGAVIEYGGFDRAADALGLTQSAVTQRVKHLESYVGEPLLVRSNPPVPTKAGIPLYSHFKKIRLLEEDLERGTETRLSGTALSLGVGASTLGSWFLPVLRLIMKFTLVDLHVGEAKVVHRLLQLGNLAGCISLRSQPSRGCSVTYLGNLVLRCVATKEFKKYFFPLGITAESMTAAPAILFHPESQMMRMYQKKVLKIAPFDVPSHIIPSQSEYLHMISSGVAYGFLPDPLFRQVQADHRLIDLSPLAPIIIPQYWHRWGIDSELLEHVTLKIQEAAQASLLRDQT</sequence>
<dbReference type="KEGG" id="ssm:Spirs_3517"/>
<dbReference type="EMBL" id="CP002116">
    <property type="protein sequence ID" value="ADK82605.1"/>
    <property type="molecule type" value="Genomic_DNA"/>
</dbReference>
<dbReference type="AlphaFoldDB" id="E1R7A0"/>
<evidence type="ECO:0000313" key="7">
    <source>
        <dbReference type="Proteomes" id="UP000002318"/>
    </source>
</evidence>
<evidence type="ECO:0000259" key="5">
    <source>
        <dbReference type="PROSITE" id="PS50931"/>
    </source>
</evidence>
<dbReference type="NCBIfam" id="NF002964">
    <property type="entry name" value="PRK03635.1"/>
    <property type="match status" value="1"/>
</dbReference>
<dbReference type="Pfam" id="PF00126">
    <property type="entry name" value="HTH_1"/>
    <property type="match status" value="1"/>
</dbReference>
<dbReference type="GO" id="GO:0003677">
    <property type="term" value="F:DNA binding"/>
    <property type="evidence" value="ECO:0007669"/>
    <property type="project" value="UniProtKB-KW"/>
</dbReference>
<feature type="domain" description="HTH lysR-type" evidence="5">
    <location>
        <begin position="2"/>
        <end position="58"/>
    </location>
</feature>
<protein>
    <submittedName>
        <fullName evidence="6">Transcriptional regulator, LysR family</fullName>
    </submittedName>
</protein>
<evidence type="ECO:0000256" key="3">
    <source>
        <dbReference type="ARBA" id="ARBA00023125"/>
    </source>
</evidence>
<dbReference type="OrthoDB" id="107670at2"/>
<keyword evidence="4" id="KW-0804">Transcription</keyword>
<dbReference type="PANTHER" id="PTHR30579">
    <property type="entry name" value="TRANSCRIPTIONAL REGULATOR"/>
    <property type="match status" value="1"/>
</dbReference>
<comment type="similarity">
    <text evidence="1">Belongs to the LysR transcriptional regulatory family.</text>
</comment>
<evidence type="ECO:0000256" key="4">
    <source>
        <dbReference type="ARBA" id="ARBA00023163"/>
    </source>
</evidence>
<organism evidence="6 7">
    <name type="scientific">Sediminispirochaeta smaragdinae (strain DSM 11293 / JCM 15392 / SEBR 4228)</name>
    <name type="common">Spirochaeta smaragdinae</name>
    <dbReference type="NCBI Taxonomy" id="573413"/>
    <lineage>
        <taxon>Bacteria</taxon>
        <taxon>Pseudomonadati</taxon>
        <taxon>Spirochaetota</taxon>
        <taxon>Spirochaetia</taxon>
        <taxon>Spirochaetales</taxon>
        <taxon>Spirochaetaceae</taxon>
        <taxon>Sediminispirochaeta</taxon>
    </lineage>
</organism>